<feature type="region of interest" description="Disordered" evidence="1">
    <location>
        <begin position="259"/>
        <end position="302"/>
    </location>
</feature>
<dbReference type="PROSITE" id="PS50003">
    <property type="entry name" value="PH_DOMAIN"/>
    <property type="match status" value="1"/>
</dbReference>
<feature type="compositionally biased region" description="Acidic residues" evidence="1">
    <location>
        <begin position="93"/>
        <end position="116"/>
    </location>
</feature>
<dbReference type="Pfam" id="PF00169">
    <property type="entry name" value="PH"/>
    <property type="match status" value="1"/>
</dbReference>
<name>A0A068X0G0_ECHGR</name>
<reference evidence="3" key="2">
    <citation type="submission" date="2014-06" db="EMBL/GenBank/DDBJ databases">
        <authorList>
            <person name="Aslett M."/>
        </authorList>
    </citation>
    <scope>NUCLEOTIDE SEQUENCE</scope>
</reference>
<dbReference type="InterPro" id="IPR011993">
    <property type="entry name" value="PH-like_dom_sf"/>
</dbReference>
<dbReference type="InterPro" id="IPR001849">
    <property type="entry name" value="PH_domain"/>
</dbReference>
<feature type="compositionally biased region" description="Polar residues" evidence="1">
    <location>
        <begin position="588"/>
        <end position="598"/>
    </location>
</feature>
<dbReference type="PANTHER" id="PTHR12156">
    <property type="entry name" value="PLECKSTRIN HOMOLOGY-LIKE DOMAIN, FAMILY B, MEMBER 3"/>
    <property type="match status" value="1"/>
</dbReference>
<dbReference type="WBParaSite" id="EgrG_000738400">
    <property type="protein sequence ID" value="EgrG_000738400"/>
    <property type="gene ID" value="EgrG_000738400"/>
</dbReference>
<evidence type="ECO:0000313" key="3">
    <source>
        <dbReference type="EMBL" id="CDS24268.1"/>
    </source>
</evidence>
<evidence type="ECO:0000259" key="2">
    <source>
        <dbReference type="PROSITE" id="PS50003"/>
    </source>
</evidence>
<feature type="region of interest" description="Disordered" evidence="1">
    <location>
        <begin position="411"/>
        <end position="437"/>
    </location>
</feature>
<feature type="region of interest" description="Disordered" evidence="1">
    <location>
        <begin position="585"/>
        <end position="604"/>
    </location>
</feature>
<evidence type="ECO:0000256" key="1">
    <source>
        <dbReference type="SAM" id="MobiDB-lite"/>
    </source>
</evidence>
<proteinExistence type="predicted"/>
<feature type="domain" description="PH" evidence="2">
    <location>
        <begin position="791"/>
        <end position="918"/>
    </location>
</feature>
<dbReference type="OrthoDB" id="6020705at2759"/>
<dbReference type="InterPro" id="IPR052212">
    <property type="entry name" value="PH-like_domain"/>
</dbReference>
<protein>
    <submittedName>
        <fullName evidence="3 5">Pleckstrin domain containing protein family B</fullName>
    </submittedName>
</protein>
<evidence type="ECO:0000313" key="5">
    <source>
        <dbReference type="WBParaSite" id="EgrG_000738400"/>
    </source>
</evidence>
<sequence>MAATFKPRLELDLSDAGSQGQNHHSRYCGGYQCIKTNGTLARSFSAEDGQMAIASRGSKVEHNKEDDVDDASPQLEDVEALLRGYSHSHKADDEDEELEEGDAANAGDEDEDDDDNAMNGSSPILLSECPEFQAYLQPLQVSSQEGDPTLNDADEIVFGFVPRKNGKLSPRNKDEKDEEGALWELIEAEAEALCLSEQGLACCQRNAVIQSPVKRTSSHKFSKGAKQLTTGVVAALMHCAATEMSRLRVGAAVVRRAQSIEASRSPETPPTPPSPPSPPPKPKVPTQLRAQQRQEKTRSTTGTLASLLHIQLAQINRMSEAVRIEFSNQLAHERALLELLELEHNRVRSEVKIAERKYGSAPSDLVNQLRHLKERLEQQKTLIDDLEYQYLEDKTKYEEEKESLMAQLKLQEETSTEGSPVITTPEKAKSTVLREKSPEDAYTYPTAAFPSNRPLPNSSPIYSSPAKDSPVHFCGGSLDPMNNDHRGDHFFVDNVNSSNLMNGVPPPLEEDSNRVAKPDSRITDCSRDDDFAHFPPSLISTGSPMRHPRSNLAVMDYKISLPTNTAPVFHQQNGCSFDETHFSERENFTGSPQTSSSLPGGLNPHVAATSSNSSLLPIGNELHQSSCTSSSNNIFHAVPPLFPSTNLRGDQQQWIREESLPIHCSDEVYIRHRQRTSSVATRKIWQDGEARPLTRYLPVPDDISFDLRHHLEVTCGHILCSPLLMPHLHVDATTCAGYLYKVDSRVTSAPTTNNADNSLLEGLSSDISTVSSSTFFSPATRRARQRAPRVTSPSGGFMAALFHRSRRGKRRWFVLDRRRRLLIYYSSHTSKSSNAASLMKPKDVISFTDIIDVYPDQRARKSNNTSFCLLLVASCPPPPSLASPQSRPQPTRTRILSLAAPSPEAMRVWVDALFTCAGAYLCLPNSHRSRHSGVDGER</sequence>
<feature type="compositionally biased region" description="Pro residues" evidence="1">
    <location>
        <begin position="267"/>
        <end position="283"/>
    </location>
</feature>
<feature type="region of interest" description="Disordered" evidence="1">
    <location>
        <begin position="88"/>
        <end position="124"/>
    </location>
</feature>
<reference evidence="5" key="3">
    <citation type="submission" date="2020-10" db="UniProtKB">
        <authorList>
            <consortium name="WormBaseParasite"/>
        </authorList>
    </citation>
    <scope>IDENTIFICATION</scope>
</reference>
<dbReference type="SMART" id="SM00233">
    <property type="entry name" value="PH"/>
    <property type="match status" value="1"/>
</dbReference>
<reference evidence="3 4" key="1">
    <citation type="journal article" date="2013" name="Nature">
        <title>The genomes of four tapeworm species reveal adaptations to parasitism.</title>
        <authorList>
            <person name="Tsai I.J."/>
            <person name="Zarowiecki M."/>
            <person name="Holroyd N."/>
            <person name="Garciarrubio A."/>
            <person name="Sanchez-Flores A."/>
            <person name="Brooks K.L."/>
            <person name="Tracey A."/>
            <person name="Bobes R.J."/>
            <person name="Fragoso G."/>
            <person name="Sciutto E."/>
            <person name="Aslett M."/>
            <person name="Beasley H."/>
            <person name="Bennett H.M."/>
            <person name="Cai J."/>
            <person name="Camicia F."/>
            <person name="Clark R."/>
            <person name="Cucher M."/>
            <person name="De Silva N."/>
            <person name="Day T.A."/>
            <person name="Deplazes P."/>
            <person name="Estrada K."/>
            <person name="Fernandez C."/>
            <person name="Holland P.W."/>
            <person name="Hou J."/>
            <person name="Hu S."/>
            <person name="Huckvale T."/>
            <person name="Hung S.S."/>
            <person name="Kamenetzky L."/>
            <person name="Keane J.A."/>
            <person name="Kiss F."/>
            <person name="Koziol U."/>
            <person name="Lambert O."/>
            <person name="Liu K."/>
            <person name="Luo X."/>
            <person name="Luo Y."/>
            <person name="Macchiaroli N."/>
            <person name="Nichol S."/>
            <person name="Paps J."/>
            <person name="Parkinson J."/>
            <person name="Pouchkina-Stantcheva N."/>
            <person name="Riddiford N."/>
            <person name="Rosenzvit M."/>
            <person name="Salinas G."/>
            <person name="Wasmuth J.D."/>
            <person name="Zamanian M."/>
            <person name="Zheng Y."/>
            <person name="Cai X."/>
            <person name="Soberon X."/>
            <person name="Olson P.D."/>
            <person name="Laclette J.P."/>
            <person name="Brehm K."/>
            <person name="Berriman M."/>
            <person name="Garciarrubio A."/>
            <person name="Bobes R.J."/>
            <person name="Fragoso G."/>
            <person name="Sanchez-Flores A."/>
            <person name="Estrada K."/>
            <person name="Cevallos M.A."/>
            <person name="Morett E."/>
            <person name="Gonzalez V."/>
            <person name="Portillo T."/>
            <person name="Ochoa-Leyva A."/>
            <person name="Jose M.V."/>
            <person name="Sciutto E."/>
            <person name="Landa A."/>
            <person name="Jimenez L."/>
            <person name="Valdes V."/>
            <person name="Carrero J.C."/>
            <person name="Larralde C."/>
            <person name="Morales-Montor J."/>
            <person name="Limon-Lason J."/>
            <person name="Soberon X."/>
            <person name="Laclette J.P."/>
        </authorList>
    </citation>
    <scope>NUCLEOTIDE SEQUENCE [LARGE SCALE GENOMIC DNA]</scope>
</reference>
<gene>
    <name evidence="3" type="ORF">EgrG_000738400</name>
</gene>
<evidence type="ECO:0000313" key="4">
    <source>
        <dbReference type="Proteomes" id="UP000492820"/>
    </source>
</evidence>
<dbReference type="PANTHER" id="PTHR12156:SF5">
    <property type="entry name" value="FI18040P1"/>
    <property type="match status" value="1"/>
</dbReference>
<dbReference type="EMBL" id="LK028600">
    <property type="protein sequence ID" value="CDS24268.1"/>
    <property type="molecule type" value="Genomic_DNA"/>
</dbReference>
<accession>A0A068X0G0</accession>
<dbReference type="Proteomes" id="UP000492820">
    <property type="component" value="Unassembled WGS sequence"/>
</dbReference>
<organism evidence="3">
    <name type="scientific">Echinococcus granulosus</name>
    <name type="common">Hydatid tapeworm</name>
    <dbReference type="NCBI Taxonomy" id="6210"/>
    <lineage>
        <taxon>Eukaryota</taxon>
        <taxon>Metazoa</taxon>
        <taxon>Spiralia</taxon>
        <taxon>Lophotrochozoa</taxon>
        <taxon>Platyhelminthes</taxon>
        <taxon>Cestoda</taxon>
        <taxon>Eucestoda</taxon>
        <taxon>Cyclophyllidea</taxon>
        <taxon>Taeniidae</taxon>
        <taxon>Echinococcus</taxon>
        <taxon>Echinococcus granulosus group</taxon>
    </lineage>
</organism>
<dbReference type="AlphaFoldDB" id="A0A068X0G0"/>
<dbReference type="SUPFAM" id="SSF50729">
    <property type="entry name" value="PH domain-like"/>
    <property type="match status" value="1"/>
</dbReference>
<feature type="compositionally biased region" description="Basic and acidic residues" evidence="1">
    <location>
        <begin position="426"/>
        <end position="437"/>
    </location>
</feature>
<dbReference type="Gene3D" id="2.30.29.30">
    <property type="entry name" value="Pleckstrin-homology domain (PH domain)/Phosphotyrosine-binding domain (PTB)"/>
    <property type="match status" value="1"/>
</dbReference>